<evidence type="ECO:0000256" key="11">
    <source>
        <dbReference type="ARBA" id="ARBA00038856"/>
    </source>
</evidence>
<keyword evidence="4" id="KW-0285">Flavoprotein</keyword>
<dbReference type="GO" id="GO:0004769">
    <property type="term" value="F:steroid Delta-isomerase activity"/>
    <property type="evidence" value="ECO:0007669"/>
    <property type="project" value="UniProtKB-EC"/>
</dbReference>
<evidence type="ECO:0000256" key="15">
    <source>
        <dbReference type="ARBA" id="ARBA00049778"/>
    </source>
</evidence>
<keyword evidence="5" id="KW-0274">FAD</keyword>
<keyword evidence="9" id="KW-0753">Steroid metabolism</keyword>
<dbReference type="InterPro" id="IPR052542">
    <property type="entry name" value="Cholesterol_Oxidase"/>
</dbReference>
<evidence type="ECO:0000259" key="17">
    <source>
        <dbReference type="Pfam" id="PF05199"/>
    </source>
</evidence>
<comment type="similarity">
    <text evidence="2">Belongs to the GMC oxidoreductase family.</text>
</comment>
<protein>
    <recommendedName>
        <fullName evidence="14">Cholesterol oxidase</fullName>
        <ecNumber evidence="13">1.1.3.6</ecNumber>
        <ecNumber evidence="11">5.3.3.1</ecNumber>
    </recommendedName>
    <alternativeName>
        <fullName evidence="15">Cholesterol isomerase</fullName>
    </alternativeName>
</protein>
<accession>A0A516SHX9</accession>
<feature type="domain" description="Glucose-methanol-choline oxidoreductase C-terminal" evidence="17">
    <location>
        <begin position="513"/>
        <end position="573"/>
    </location>
</feature>
<keyword evidence="8" id="KW-1207">Sterol metabolism</keyword>
<comment type="cofactor">
    <cofactor evidence="1">
        <name>FAD</name>
        <dbReference type="ChEBI" id="CHEBI:57692"/>
    </cofactor>
</comment>
<dbReference type="EC" id="1.1.3.6" evidence="13"/>
<dbReference type="RefSeq" id="WP_144279131.1">
    <property type="nucleotide sequence ID" value="NZ_CP041730.1"/>
</dbReference>
<keyword evidence="3" id="KW-0153">Cholesterol metabolism</keyword>
<keyword evidence="10" id="KW-0413">Isomerase</keyword>
<evidence type="ECO:0000256" key="13">
    <source>
        <dbReference type="ARBA" id="ARBA00049723"/>
    </source>
</evidence>
<keyword evidence="6" id="KW-0560">Oxidoreductase</keyword>
<dbReference type="SUPFAM" id="SSF51905">
    <property type="entry name" value="FAD/NAD(P)-binding domain"/>
    <property type="match status" value="1"/>
</dbReference>
<dbReference type="PANTHER" id="PTHR47470">
    <property type="entry name" value="CHOLESTEROL OXIDASE"/>
    <property type="match status" value="1"/>
</dbReference>
<dbReference type="EMBL" id="CP041730">
    <property type="protein sequence ID" value="QDQ27743.1"/>
    <property type="molecule type" value="Genomic_DNA"/>
</dbReference>
<evidence type="ECO:0000256" key="6">
    <source>
        <dbReference type="ARBA" id="ARBA00023002"/>
    </source>
</evidence>
<sequence length="590" mass="65081">MACTTDYEALVIGSGFGGAVMCARLGKQWPGKVLLLERGKAYPLGSFPRSPADLANNFWSPADDTRARPELVRRRKRSHGGLLGMFDIRRFARMDTVTCAGLGGGSLIYANVFLRPPARVFQQNWPAQLDLSVLAPYYDVAQSVLGARTIPPHADENDRRFVRRTQAFQRFAKEQKLPSKLADIAVFFGNGYNYRGEAVPTAIGVQEHNRYGARQTSCTYCGECDLGCNLHAKNSTDLNYLHAARELHGAELRTGCRVNRIVPLNAEGEDDAQAHGEYGYRVYFDDFAWDQATSVTSRRVVVAAGTMGSNELLLRCRDIHRSLPDISPALGQRFSGNGDFLCFALDGKRRLDATYGPVITQFTDHHLFDNHDPKRAFLLQDASIPSHAAWAMATVRPIISPWDSIRRICRLGLDLLRGKPYTGKASQRMGHILNQLLSHDITQRSAVLLCMGLDQSDGRCRLNRAGFLDLDWPQAGSQPLYQAILTLCRRFCRYMQANVFLPMPTWLWPSNRNVSVHPLGGCTLADSPRQGVVSAAAADRGQVFGYQGLYVADGSIVPAALGANPAATIAALAEWIAHGITGRMPDDTLQ</sequence>
<reference evidence="19" key="1">
    <citation type="submission" date="2019-07" db="EMBL/GenBank/DDBJ databases">
        <title>Chitinimonas sp. nov., isolated from Ny-Alesund, arctica soil.</title>
        <authorList>
            <person name="Xu Q."/>
            <person name="Peng F."/>
        </authorList>
    </citation>
    <scope>NUCLEOTIDE SEQUENCE [LARGE SCALE GENOMIC DNA]</scope>
    <source>
        <strain evidence="19">R3-44</strain>
    </source>
</reference>
<dbReference type="GO" id="GO:0016995">
    <property type="term" value="F:cholesterol oxidase activity"/>
    <property type="evidence" value="ECO:0007669"/>
    <property type="project" value="UniProtKB-EC"/>
</dbReference>
<dbReference type="Gene3D" id="3.50.50.60">
    <property type="entry name" value="FAD/NAD(P)-binding domain"/>
    <property type="match status" value="3"/>
</dbReference>
<dbReference type="Pfam" id="PF00732">
    <property type="entry name" value="GMC_oxred_N"/>
    <property type="match status" value="1"/>
</dbReference>
<evidence type="ECO:0000256" key="14">
    <source>
        <dbReference type="ARBA" id="ARBA00049744"/>
    </source>
</evidence>
<evidence type="ECO:0000259" key="16">
    <source>
        <dbReference type="Pfam" id="PF00732"/>
    </source>
</evidence>
<evidence type="ECO:0000256" key="8">
    <source>
        <dbReference type="ARBA" id="ARBA00023166"/>
    </source>
</evidence>
<comment type="pathway">
    <text evidence="12">Steroid metabolism; cholesterol degradation.</text>
</comment>
<dbReference type="KEGG" id="cari:FNU76_16075"/>
<dbReference type="Proteomes" id="UP000317550">
    <property type="component" value="Chromosome"/>
</dbReference>
<keyword evidence="19" id="KW-1185">Reference proteome</keyword>
<dbReference type="InterPro" id="IPR007867">
    <property type="entry name" value="GMC_OxRtase_C"/>
</dbReference>
<evidence type="ECO:0000256" key="2">
    <source>
        <dbReference type="ARBA" id="ARBA00010790"/>
    </source>
</evidence>
<evidence type="ECO:0000256" key="1">
    <source>
        <dbReference type="ARBA" id="ARBA00001974"/>
    </source>
</evidence>
<proteinExistence type="inferred from homology"/>
<evidence type="ECO:0000256" key="9">
    <source>
        <dbReference type="ARBA" id="ARBA00023221"/>
    </source>
</evidence>
<dbReference type="InterPro" id="IPR000172">
    <property type="entry name" value="GMC_OxRdtase_N"/>
</dbReference>
<gene>
    <name evidence="18" type="ORF">FNU76_16075</name>
</gene>
<keyword evidence="7" id="KW-0443">Lipid metabolism</keyword>
<dbReference type="GO" id="GO:0008203">
    <property type="term" value="P:cholesterol metabolic process"/>
    <property type="evidence" value="ECO:0007669"/>
    <property type="project" value="UniProtKB-KW"/>
</dbReference>
<organism evidence="18 19">
    <name type="scientific">Chitinimonas arctica</name>
    <dbReference type="NCBI Taxonomy" id="2594795"/>
    <lineage>
        <taxon>Bacteria</taxon>
        <taxon>Pseudomonadati</taxon>
        <taxon>Pseudomonadota</taxon>
        <taxon>Betaproteobacteria</taxon>
        <taxon>Neisseriales</taxon>
        <taxon>Chitinibacteraceae</taxon>
        <taxon>Chitinimonas</taxon>
    </lineage>
</organism>
<dbReference type="Pfam" id="PF05199">
    <property type="entry name" value="GMC_oxred_C"/>
    <property type="match status" value="1"/>
</dbReference>
<evidence type="ECO:0000256" key="10">
    <source>
        <dbReference type="ARBA" id="ARBA00023235"/>
    </source>
</evidence>
<evidence type="ECO:0000256" key="3">
    <source>
        <dbReference type="ARBA" id="ARBA00022548"/>
    </source>
</evidence>
<feature type="domain" description="Glucose-methanol-choline oxidoreductase N-terminal" evidence="16">
    <location>
        <begin position="96"/>
        <end position="315"/>
    </location>
</feature>
<name>A0A516SHX9_9NEIS</name>
<evidence type="ECO:0000256" key="7">
    <source>
        <dbReference type="ARBA" id="ARBA00023098"/>
    </source>
</evidence>
<evidence type="ECO:0000313" key="18">
    <source>
        <dbReference type="EMBL" id="QDQ27743.1"/>
    </source>
</evidence>
<dbReference type="GO" id="GO:0050660">
    <property type="term" value="F:flavin adenine dinucleotide binding"/>
    <property type="evidence" value="ECO:0007669"/>
    <property type="project" value="InterPro"/>
</dbReference>
<dbReference type="InterPro" id="IPR036188">
    <property type="entry name" value="FAD/NAD-bd_sf"/>
</dbReference>
<evidence type="ECO:0000256" key="12">
    <source>
        <dbReference type="ARBA" id="ARBA00049645"/>
    </source>
</evidence>
<evidence type="ECO:0000313" key="19">
    <source>
        <dbReference type="Proteomes" id="UP000317550"/>
    </source>
</evidence>
<dbReference type="OrthoDB" id="517968at2"/>
<dbReference type="EC" id="5.3.3.1" evidence="11"/>
<evidence type="ECO:0000256" key="5">
    <source>
        <dbReference type="ARBA" id="ARBA00022827"/>
    </source>
</evidence>
<dbReference type="PANTHER" id="PTHR47470:SF1">
    <property type="entry name" value="FAD-DEPENDENT OXIDOREDUCTASE 2 FAD BINDING DOMAIN-CONTAINING PROTEIN"/>
    <property type="match status" value="1"/>
</dbReference>
<dbReference type="AlphaFoldDB" id="A0A516SHX9"/>
<evidence type="ECO:0000256" key="4">
    <source>
        <dbReference type="ARBA" id="ARBA00022630"/>
    </source>
</evidence>